<protein>
    <submittedName>
        <fullName evidence="8">Iron ABC transporter permease</fullName>
    </submittedName>
</protein>
<accession>A0A2K2TI24</accession>
<keyword evidence="5" id="KW-0812">Transmembrane</keyword>
<gene>
    <name evidence="8" type="ORF">C1Y38_07035</name>
</gene>
<keyword evidence="4" id="KW-1003">Cell membrane</keyword>
<dbReference type="Pfam" id="PF01032">
    <property type="entry name" value="FecCD"/>
    <property type="match status" value="1"/>
</dbReference>
<dbReference type="GO" id="GO:0022857">
    <property type="term" value="F:transmembrane transporter activity"/>
    <property type="evidence" value="ECO:0007669"/>
    <property type="project" value="InterPro"/>
</dbReference>
<dbReference type="Gene3D" id="1.10.3470.10">
    <property type="entry name" value="ABC transporter involved in vitamin B12 uptake, BtuC"/>
    <property type="match status" value="1"/>
</dbReference>
<comment type="subcellular location">
    <subcellularLocation>
        <location evidence="1">Cell membrane</location>
        <topology evidence="1">Multi-pass membrane protein</topology>
    </subcellularLocation>
</comment>
<dbReference type="EMBL" id="POTQ01000014">
    <property type="protein sequence ID" value="PNV57618.1"/>
    <property type="molecule type" value="Genomic_DNA"/>
</dbReference>
<dbReference type="CDD" id="cd06550">
    <property type="entry name" value="TM_ABC_iron-siderophores_like"/>
    <property type="match status" value="1"/>
</dbReference>
<evidence type="ECO:0000256" key="7">
    <source>
        <dbReference type="ARBA" id="ARBA00023136"/>
    </source>
</evidence>
<dbReference type="GO" id="GO:0033214">
    <property type="term" value="P:siderophore-iron import into cell"/>
    <property type="evidence" value="ECO:0007669"/>
    <property type="project" value="TreeGrafter"/>
</dbReference>
<keyword evidence="6" id="KW-1133">Transmembrane helix</keyword>
<proteinExistence type="inferred from homology"/>
<organism evidence="8 9">
    <name type="scientific">Limosilactobacillus fermentum</name>
    <name type="common">Lactobacillus fermentum</name>
    <dbReference type="NCBI Taxonomy" id="1613"/>
    <lineage>
        <taxon>Bacteria</taxon>
        <taxon>Bacillati</taxon>
        <taxon>Bacillota</taxon>
        <taxon>Bacilli</taxon>
        <taxon>Lactobacillales</taxon>
        <taxon>Lactobacillaceae</taxon>
        <taxon>Limosilactobacillus</taxon>
    </lineage>
</organism>
<evidence type="ECO:0000256" key="2">
    <source>
        <dbReference type="ARBA" id="ARBA00007935"/>
    </source>
</evidence>
<name>A0A2K2TI24_LIMFE</name>
<keyword evidence="7" id="KW-0472">Membrane</keyword>
<sequence length="332" mass="35106">MINRKSTYLTLIVALLLLVPLALIALSIGRMQLSLGQTWAGLIDPKHNALYANILYDIRLPRVLGAMVIGAALASSGIAFQNLFNNPLVSPDLLGVSNGAAVGAALAILLNSNLWVVQGFALIGGILAVSITVLIPRLVGQGGTLILVLSGIIISGFMQAALGLLKYLADPDSQLQSIVYWQLGSIAKLDIPSLLAALPMMIIGFIILIFFRWHLTIMSLGGQTAASQGINIERERLVIILAATLLTAGAVCLAGTIGWIGLVVPHIARRLIGDNARFALPLAAIFGAAFLLVIDTLARTMSAGEIPLSILTGFIGTPVFIYILAHRKDLIQ</sequence>
<evidence type="ECO:0000256" key="3">
    <source>
        <dbReference type="ARBA" id="ARBA00022448"/>
    </source>
</evidence>
<dbReference type="PANTHER" id="PTHR30472">
    <property type="entry name" value="FERRIC ENTEROBACTIN TRANSPORT SYSTEM PERMEASE PROTEIN"/>
    <property type="match status" value="1"/>
</dbReference>
<evidence type="ECO:0000256" key="6">
    <source>
        <dbReference type="ARBA" id="ARBA00022989"/>
    </source>
</evidence>
<comment type="caution">
    <text evidence="8">The sequence shown here is derived from an EMBL/GenBank/DDBJ whole genome shotgun (WGS) entry which is preliminary data.</text>
</comment>
<comment type="similarity">
    <text evidence="2">Belongs to the binding-protein-dependent transport system permease family. FecCD subfamily.</text>
</comment>
<keyword evidence="3" id="KW-0813">Transport</keyword>
<evidence type="ECO:0000256" key="1">
    <source>
        <dbReference type="ARBA" id="ARBA00004651"/>
    </source>
</evidence>
<dbReference type="SUPFAM" id="SSF81345">
    <property type="entry name" value="ABC transporter involved in vitamin B12 uptake, BtuC"/>
    <property type="match status" value="1"/>
</dbReference>
<dbReference type="AlphaFoldDB" id="A0A2K2TI24"/>
<evidence type="ECO:0000256" key="4">
    <source>
        <dbReference type="ARBA" id="ARBA00022475"/>
    </source>
</evidence>
<dbReference type="RefSeq" id="WP_003683465.1">
    <property type="nucleotide sequence ID" value="NZ_AP024320.1"/>
</dbReference>
<dbReference type="GO" id="GO:0005886">
    <property type="term" value="C:plasma membrane"/>
    <property type="evidence" value="ECO:0007669"/>
    <property type="project" value="UniProtKB-SubCell"/>
</dbReference>
<dbReference type="PANTHER" id="PTHR30472:SF70">
    <property type="entry name" value="MOLYBDATE IMPORT SYSTEM PERMEASE PROTEIN MOLB"/>
    <property type="match status" value="1"/>
</dbReference>
<dbReference type="InterPro" id="IPR037294">
    <property type="entry name" value="ABC_BtuC-like"/>
</dbReference>
<evidence type="ECO:0000313" key="9">
    <source>
        <dbReference type="Proteomes" id="UP000236514"/>
    </source>
</evidence>
<evidence type="ECO:0000313" key="8">
    <source>
        <dbReference type="EMBL" id="PNV57618.1"/>
    </source>
</evidence>
<dbReference type="FunFam" id="1.10.3470.10:FF:000001">
    <property type="entry name" value="Vitamin B12 ABC transporter permease BtuC"/>
    <property type="match status" value="1"/>
</dbReference>
<dbReference type="Proteomes" id="UP000236514">
    <property type="component" value="Unassembled WGS sequence"/>
</dbReference>
<reference evidence="8 9" key="1">
    <citation type="submission" date="2018-01" db="EMBL/GenBank/DDBJ databases">
        <title>Draft genome sequence of the feruloyl esterase-producing strain Lactobacillus fermentum CRL 1446, isolated from artisanal goat milk cheese.</title>
        <authorList>
            <person name="Abeijon Mukdsi M.C."/>
            <person name="Saavedra L."/>
            <person name="Gauffin Cano M.P."/>
            <person name="Hebert E.M."/>
            <person name="Medina R.B."/>
        </authorList>
    </citation>
    <scope>NUCLEOTIDE SEQUENCE [LARGE SCALE GENOMIC DNA]</scope>
    <source>
        <strain evidence="8 9">CRL 1446</strain>
    </source>
</reference>
<evidence type="ECO:0000256" key="5">
    <source>
        <dbReference type="ARBA" id="ARBA00022692"/>
    </source>
</evidence>
<dbReference type="InterPro" id="IPR000522">
    <property type="entry name" value="ABC_transptr_permease_BtuC"/>
</dbReference>